<dbReference type="InterPro" id="IPR020049">
    <property type="entry name" value="Major_capsid-like"/>
</dbReference>
<dbReference type="OrthoDB" id="6472583at2"/>
<evidence type="ECO:0000313" key="1">
    <source>
        <dbReference type="EMBL" id="AAZ61756.1"/>
    </source>
</evidence>
<name>Q46YM7_CUPPJ</name>
<dbReference type="STRING" id="264198.Reut_A2394"/>
<gene>
    <name evidence="1" type="ordered locus">Reut_A2394</name>
</gene>
<dbReference type="EMBL" id="CP000090">
    <property type="protein sequence ID" value="AAZ61756.1"/>
    <property type="molecule type" value="Genomic_DNA"/>
</dbReference>
<dbReference type="HOGENOM" id="CLU_064455_0_0_4"/>
<dbReference type="PIRSF" id="PIRSF029202">
    <property type="entry name" value="UCP029202"/>
    <property type="match status" value="1"/>
</dbReference>
<accession>Q46YM7</accession>
<reference evidence="1" key="1">
    <citation type="submission" date="2005-08" db="EMBL/GenBank/DDBJ databases">
        <title>Complete sequence of Chromosome1 of Ralstonia eutropha JMP134.</title>
        <authorList>
            <person name="Copeland A."/>
            <person name="Lucas S."/>
            <person name="Lapidus A."/>
            <person name="Barry K."/>
            <person name="Detter J.C."/>
            <person name="Glavina T."/>
            <person name="Hammon N."/>
            <person name="Israni S."/>
            <person name="Pitluck S."/>
            <person name="Goltsman E."/>
            <person name="Martinez M."/>
            <person name="Schmutz J."/>
            <person name="Larimer F."/>
            <person name="Land M."/>
            <person name="Lykidis A."/>
            <person name="Richardson P."/>
        </authorList>
    </citation>
    <scope>NUCLEOTIDE SEQUENCE</scope>
    <source>
        <strain evidence="1">JMP134</strain>
    </source>
</reference>
<dbReference type="eggNOG" id="COG4834">
    <property type="taxonomic scope" value="Bacteria"/>
</dbReference>
<sequence length="345" mass="37521">MSKIIVPRIAAAAAIAMVNAPAIIRARTRDNMLTFDSRTIDSTGAFLIGELERLDQTLHGPLASVTWSRDIDLREDVSIADETSSFTNSSFAAAGGASPNGKSWIGKDASAIAGIALDIGKTANPLTLWGMQIGWTIPELESAQKLGRPVDQQKFAGMQLKHNMDVDEQVYIGDTVLGVTGLVNNTLVTNVSNAATGNWATATPDQILADVNELLTSVWGASAYAYCPSELRLPPAKFSILVSAKVSSAGNISVLEYLKQNTISNSINGRPLNIQPLKWLYQRGSANADRMMAYTKEQDKVRFPMVPLQRTPLEYRDIRQLTTYFGRLGVVEVVYPELIGYRDGI</sequence>
<dbReference type="Pfam" id="PF09950">
    <property type="entry name" value="Major_capside"/>
    <property type="match status" value="1"/>
</dbReference>
<dbReference type="AlphaFoldDB" id="Q46YM7"/>
<proteinExistence type="predicted"/>
<organism evidence="1">
    <name type="scientific">Cupriavidus pinatubonensis (strain JMP 134 / LMG 1197)</name>
    <name type="common">Cupriavidus necator (strain JMP 134)</name>
    <dbReference type="NCBI Taxonomy" id="264198"/>
    <lineage>
        <taxon>Bacteria</taxon>
        <taxon>Pseudomonadati</taxon>
        <taxon>Pseudomonadota</taxon>
        <taxon>Betaproteobacteria</taxon>
        <taxon>Burkholderiales</taxon>
        <taxon>Burkholderiaceae</taxon>
        <taxon>Cupriavidus</taxon>
    </lineage>
</organism>
<protein>
    <submittedName>
        <fullName evidence="1">Putative bacteriophage protein</fullName>
    </submittedName>
</protein>
<dbReference type="KEGG" id="reu:Reut_A2394"/>